<name>A0A4U9WEB6_SERFO</name>
<dbReference type="EMBL" id="CABEEZ010000144">
    <property type="protein sequence ID" value="VTR57473.1"/>
    <property type="molecule type" value="Genomic_DNA"/>
</dbReference>
<evidence type="ECO:0000313" key="1">
    <source>
        <dbReference type="EMBL" id="VTR57473.1"/>
    </source>
</evidence>
<dbReference type="AlphaFoldDB" id="A0A4U9WEB6"/>
<proteinExistence type="predicted"/>
<organism evidence="1">
    <name type="scientific">Serratia fonticola</name>
    <dbReference type="NCBI Taxonomy" id="47917"/>
    <lineage>
        <taxon>Bacteria</taxon>
        <taxon>Pseudomonadati</taxon>
        <taxon>Pseudomonadota</taxon>
        <taxon>Gammaproteobacteria</taxon>
        <taxon>Enterobacterales</taxon>
        <taxon>Yersiniaceae</taxon>
        <taxon>Serratia</taxon>
    </lineage>
</organism>
<sequence>MVQPAPWQKYLKNHLEQARGSGFLARFFLAQPSSTIGFRVGHTMENHHPWIEPYTLRLQQLLMRYVDKLHNCDNSRKTLTFSPEAQRYWGNLCELIERRMAPGGIYFPIRDFASKEGNKIARLAALFHDFSGEDGDVISVQTVESANLVCNWYLNEALRLFTPPPVIPQFILDADQLWLRLQEQFQDNNGQRLSKTWLRQRCPNKLRQPGLFDMALNHLCVTNRVTVFREGNTTYVAPWVPIYSPQQG</sequence>
<evidence type="ECO:0008006" key="2">
    <source>
        <dbReference type="Google" id="ProtNLM"/>
    </source>
</evidence>
<gene>
    <name evidence="1" type="ORF">NCTC12965_07370</name>
</gene>
<protein>
    <recommendedName>
        <fullName evidence="2">DUF3987 domain-containing protein</fullName>
    </recommendedName>
</protein>
<accession>A0A4U9WEB6</accession>
<dbReference type="Pfam" id="PF13148">
    <property type="entry name" value="DUF3987"/>
    <property type="match status" value="1"/>
</dbReference>
<reference evidence="1" key="1">
    <citation type="submission" date="2019-05" db="EMBL/GenBank/DDBJ databases">
        <authorList>
            <consortium name="Pathogen Informatics"/>
        </authorList>
    </citation>
    <scope>NUCLEOTIDE SEQUENCE [LARGE SCALE GENOMIC DNA]</scope>
    <source>
        <strain evidence="1">NCTC12965</strain>
    </source>
</reference>
<dbReference type="InterPro" id="IPR025048">
    <property type="entry name" value="DUF3987"/>
</dbReference>